<proteinExistence type="predicted"/>
<gene>
    <name evidence="1" type="ORF">GCM10010478_62910</name>
</gene>
<dbReference type="RefSeq" id="WP_086700132.1">
    <property type="nucleotide sequence ID" value="NZ_BAAAVA010000131.1"/>
</dbReference>
<protein>
    <submittedName>
        <fullName evidence="1">PAAR domain-containing protein</fullName>
    </submittedName>
</protein>
<accession>A0ABP6JZC1</accession>
<reference evidence="2" key="1">
    <citation type="journal article" date="2019" name="Int. J. Syst. Evol. Microbiol.">
        <title>The Global Catalogue of Microorganisms (GCM) 10K type strain sequencing project: providing services to taxonomists for standard genome sequencing and annotation.</title>
        <authorList>
            <consortium name="The Broad Institute Genomics Platform"/>
            <consortium name="The Broad Institute Genome Sequencing Center for Infectious Disease"/>
            <person name="Wu L."/>
            <person name="Ma J."/>
        </authorList>
    </citation>
    <scope>NUCLEOTIDE SEQUENCE [LARGE SCALE GENOMIC DNA]</scope>
    <source>
        <strain evidence="2">JCM 9650</strain>
    </source>
</reference>
<dbReference type="Pfam" id="PF05488">
    <property type="entry name" value="PAAR_motif"/>
    <property type="match status" value="1"/>
</dbReference>
<evidence type="ECO:0000313" key="2">
    <source>
        <dbReference type="Proteomes" id="UP001501423"/>
    </source>
</evidence>
<comment type="caution">
    <text evidence="1">The sequence shown here is derived from an EMBL/GenBank/DDBJ whole genome shotgun (WGS) entry which is preliminary data.</text>
</comment>
<evidence type="ECO:0000313" key="1">
    <source>
        <dbReference type="EMBL" id="GAA2954087.1"/>
    </source>
</evidence>
<name>A0ABP6JZC1_9ACTN</name>
<sequence>MPPAARTGDPTNHGGAIALPTGPAAQAVMRVLIGGKPAAVATSPVGGVGSVITCPIPPHAALGPANVIKPDPSALAKGHVLIGGLPAARMRDRTTCGAMIMMGAPNVLIGGV</sequence>
<dbReference type="EMBL" id="BAAAVA010000131">
    <property type="protein sequence ID" value="GAA2954087.1"/>
    <property type="molecule type" value="Genomic_DNA"/>
</dbReference>
<dbReference type="Proteomes" id="UP001501423">
    <property type="component" value="Unassembled WGS sequence"/>
</dbReference>
<organism evidence="1 2">
    <name type="scientific">Streptomyces erythrogriseus</name>
    <dbReference type="NCBI Taxonomy" id="284027"/>
    <lineage>
        <taxon>Bacteria</taxon>
        <taxon>Bacillati</taxon>
        <taxon>Actinomycetota</taxon>
        <taxon>Actinomycetes</taxon>
        <taxon>Kitasatosporales</taxon>
        <taxon>Streptomycetaceae</taxon>
        <taxon>Streptomyces</taxon>
        <taxon>Streptomyces griseoincarnatus group</taxon>
    </lineage>
</organism>
<dbReference type="Gene3D" id="2.60.200.60">
    <property type="match status" value="1"/>
</dbReference>
<keyword evidence="2" id="KW-1185">Reference proteome</keyword>
<dbReference type="InterPro" id="IPR008727">
    <property type="entry name" value="PAAR_motif"/>
</dbReference>